<evidence type="ECO:0000256" key="3">
    <source>
        <dbReference type="ARBA" id="ARBA00022553"/>
    </source>
</evidence>
<dbReference type="Gene3D" id="3.30.450.20">
    <property type="entry name" value="PAS domain"/>
    <property type="match status" value="1"/>
</dbReference>
<accession>A0A5J6MJD5</accession>
<gene>
    <name evidence="10" type="ORF">FRZ44_28640</name>
</gene>
<keyword evidence="5" id="KW-0547">Nucleotide-binding</keyword>
<dbReference type="InterPro" id="IPR050482">
    <property type="entry name" value="Sensor_HK_TwoCompSys"/>
</dbReference>
<evidence type="ECO:0000313" key="11">
    <source>
        <dbReference type="Proteomes" id="UP000326202"/>
    </source>
</evidence>
<organism evidence="10 11">
    <name type="scientific">Hypericibacter terrae</name>
    <dbReference type="NCBI Taxonomy" id="2602015"/>
    <lineage>
        <taxon>Bacteria</taxon>
        <taxon>Pseudomonadati</taxon>
        <taxon>Pseudomonadota</taxon>
        <taxon>Alphaproteobacteria</taxon>
        <taxon>Rhodospirillales</taxon>
        <taxon>Dongiaceae</taxon>
        <taxon>Hypericibacter</taxon>
    </lineage>
</organism>
<evidence type="ECO:0000259" key="9">
    <source>
        <dbReference type="PROSITE" id="PS50109"/>
    </source>
</evidence>
<dbReference type="InterPro" id="IPR036890">
    <property type="entry name" value="HATPase_C_sf"/>
</dbReference>
<dbReference type="PROSITE" id="PS50109">
    <property type="entry name" value="HIS_KIN"/>
    <property type="match status" value="1"/>
</dbReference>
<feature type="domain" description="Histidine kinase" evidence="9">
    <location>
        <begin position="265"/>
        <end position="358"/>
    </location>
</feature>
<name>A0A5J6MJD5_9PROT</name>
<dbReference type="SUPFAM" id="SSF55874">
    <property type="entry name" value="ATPase domain of HSP90 chaperone/DNA topoisomerase II/histidine kinase"/>
    <property type="match status" value="1"/>
</dbReference>
<dbReference type="Gene3D" id="1.20.5.1930">
    <property type="match status" value="1"/>
</dbReference>
<dbReference type="PANTHER" id="PTHR24421">
    <property type="entry name" value="NITRATE/NITRITE SENSOR PROTEIN NARX-RELATED"/>
    <property type="match status" value="1"/>
</dbReference>
<evidence type="ECO:0000256" key="4">
    <source>
        <dbReference type="ARBA" id="ARBA00022679"/>
    </source>
</evidence>
<protein>
    <recommendedName>
        <fullName evidence="2">histidine kinase</fullName>
        <ecNumber evidence="2">2.7.13.3</ecNumber>
    </recommendedName>
</protein>
<dbReference type="KEGG" id="htq:FRZ44_28640"/>
<keyword evidence="4" id="KW-0808">Transferase</keyword>
<evidence type="ECO:0000313" key="10">
    <source>
        <dbReference type="EMBL" id="QEX17564.1"/>
    </source>
</evidence>
<proteinExistence type="predicted"/>
<keyword evidence="8" id="KW-0902">Two-component regulatory system</keyword>
<dbReference type="Pfam" id="PF02518">
    <property type="entry name" value="HATPase_c"/>
    <property type="match status" value="1"/>
</dbReference>
<dbReference type="PANTHER" id="PTHR24421:SF10">
    <property type="entry name" value="NITRATE_NITRITE SENSOR PROTEIN NARQ"/>
    <property type="match status" value="1"/>
</dbReference>
<keyword evidence="7" id="KW-0067">ATP-binding</keyword>
<dbReference type="EMBL" id="CP042906">
    <property type="protein sequence ID" value="QEX17564.1"/>
    <property type="molecule type" value="Genomic_DNA"/>
</dbReference>
<dbReference type="InterPro" id="IPR003594">
    <property type="entry name" value="HATPase_dom"/>
</dbReference>
<evidence type="ECO:0000256" key="7">
    <source>
        <dbReference type="ARBA" id="ARBA00022840"/>
    </source>
</evidence>
<dbReference type="GO" id="GO:0016020">
    <property type="term" value="C:membrane"/>
    <property type="evidence" value="ECO:0007669"/>
    <property type="project" value="InterPro"/>
</dbReference>
<reference evidence="10 11" key="1">
    <citation type="submission" date="2019-08" db="EMBL/GenBank/DDBJ databases">
        <title>Hyperibacter terrae gen. nov., sp. nov. and Hyperibacter viscosus sp. nov., two new members in the family Rhodospirillaceae isolated from the rhizosphere of Hypericum perforatum.</title>
        <authorList>
            <person name="Noviana Z."/>
        </authorList>
    </citation>
    <scope>NUCLEOTIDE SEQUENCE [LARGE SCALE GENOMIC DNA]</scope>
    <source>
        <strain evidence="10 11">R5913</strain>
    </source>
</reference>
<comment type="catalytic activity">
    <reaction evidence="1">
        <text>ATP + protein L-histidine = ADP + protein N-phospho-L-histidine.</text>
        <dbReference type="EC" id="2.7.13.3"/>
    </reaction>
</comment>
<dbReference type="Pfam" id="PF07730">
    <property type="entry name" value="HisKA_3"/>
    <property type="match status" value="1"/>
</dbReference>
<dbReference type="GO" id="GO:0005524">
    <property type="term" value="F:ATP binding"/>
    <property type="evidence" value="ECO:0007669"/>
    <property type="project" value="UniProtKB-KW"/>
</dbReference>
<dbReference type="InterPro" id="IPR011712">
    <property type="entry name" value="Sig_transdc_His_kin_sub3_dim/P"/>
</dbReference>
<dbReference type="CDD" id="cd16917">
    <property type="entry name" value="HATPase_UhpB-NarQ-NarX-like"/>
    <property type="match status" value="1"/>
</dbReference>
<dbReference type="Proteomes" id="UP000326202">
    <property type="component" value="Chromosome"/>
</dbReference>
<evidence type="ECO:0000256" key="1">
    <source>
        <dbReference type="ARBA" id="ARBA00000085"/>
    </source>
</evidence>
<keyword evidence="6" id="KW-0418">Kinase</keyword>
<evidence type="ECO:0000256" key="2">
    <source>
        <dbReference type="ARBA" id="ARBA00012438"/>
    </source>
</evidence>
<dbReference type="GO" id="GO:0046983">
    <property type="term" value="F:protein dimerization activity"/>
    <property type="evidence" value="ECO:0007669"/>
    <property type="project" value="InterPro"/>
</dbReference>
<sequence>MAEPQSAAPESDLFLQRTIDALLPHVAILGEAGEILMVNRAWREFARDNEPKAAAAGVGHKYLDVCQAAAGIDDQAWQIHEGIAALLSGGRAEFSLEYGIDAIGGRRRFALRATRLAGAGPTRIVVSHEDVTQLERADHRLRHLMIQHHAQEDETRRHLARELHDVTAQKLVAASLLIAKVDRLIGDVDPATRKGITEARTLMEESLCEIRSLSYLFHPPLLEELGLAAAMRAYIEGFGQRTAIAMQAEIADDLPRLTRAAEMALYRVLQEALGNVYRHARSPVVILRFYRHDVKTRLEIEDRGIGIAGAMADGRLDPARAGVGLLAMKMRMEQIGGDLEIRTGAGGTRVCAILPDRAWAGSLAPVSPAKE</sequence>
<dbReference type="GO" id="GO:0000155">
    <property type="term" value="F:phosphorelay sensor kinase activity"/>
    <property type="evidence" value="ECO:0007669"/>
    <property type="project" value="InterPro"/>
</dbReference>
<evidence type="ECO:0000256" key="6">
    <source>
        <dbReference type="ARBA" id="ARBA00022777"/>
    </source>
</evidence>
<keyword evidence="11" id="KW-1185">Reference proteome</keyword>
<keyword evidence="3" id="KW-0597">Phosphoprotein</keyword>
<dbReference type="SMART" id="SM00387">
    <property type="entry name" value="HATPase_c"/>
    <property type="match status" value="1"/>
</dbReference>
<dbReference type="Gene3D" id="3.30.565.10">
    <property type="entry name" value="Histidine kinase-like ATPase, C-terminal domain"/>
    <property type="match status" value="1"/>
</dbReference>
<dbReference type="InterPro" id="IPR005467">
    <property type="entry name" value="His_kinase_dom"/>
</dbReference>
<evidence type="ECO:0000256" key="5">
    <source>
        <dbReference type="ARBA" id="ARBA00022741"/>
    </source>
</evidence>
<evidence type="ECO:0000256" key="8">
    <source>
        <dbReference type="ARBA" id="ARBA00023012"/>
    </source>
</evidence>
<dbReference type="EC" id="2.7.13.3" evidence="2"/>
<dbReference type="AlphaFoldDB" id="A0A5J6MJD5"/>